<dbReference type="GO" id="GO:0003677">
    <property type="term" value="F:DNA binding"/>
    <property type="evidence" value="ECO:0007669"/>
    <property type="project" value="UniProtKB-KW"/>
</dbReference>
<keyword evidence="3" id="KW-0238">DNA-binding</keyword>
<dbReference type="AlphaFoldDB" id="A0A485LUV7"/>
<proteinExistence type="inferred from homology"/>
<dbReference type="GO" id="GO:0006352">
    <property type="term" value="P:DNA-templated transcription initiation"/>
    <property type="evidence" value="ECO:0007669"/>
    <property type="project" value="InterPro"/>
</dbReference>
<accession>A0A485LUV7</accession>
<gene>
    <name evidence="6" type="primary">sigI</name>
    <name evidence="6" type="ORF">SCFA_1000002</name>
</gene>
<dbReference type="Pfam" id="PF04542">
    <property type="entry name" value="Sigma70_r2"/>
    <property type="match status" value="1"/>
</dbReference>
<evidence type="ECO:0000259" key="5">
    <source>
        <dbReference type="Pfam" id="PF04542"/>
    </source>
</evidence>
<evidence type="ECO:0000313" key="6">
    <source>
        <dbReference type="EMBL" id="VFU11198.1"/>
    </source>
</evidence>
<reference evidence="6" key="1">
    <citation type="submission" date="2019-03" db="EMBL/GenBank/DDBJ databases">
        <authorList>
            <person name="Hao L."/>
        </authorList>
    </citation>
    <scope>NUCLEOTIDE SEQUENCE</scope>
</reference>
<dbReference type="InterPro" id="IPR013325">
    <property type="entry name" value="RNA_pol_sigma_r2"/>
</dbReference>
<dbReference type="Gene3D" id="1.10.1740.10">
    <property type="match status" value="1"/>
</dbReference>
<dbReference type="EMBL" id="CAADRN010000003">
    <property type="protein sequence ID" value="VFU11198.1"/>
    <property type="molecule type" value="Genomic_DNA"/>
</dbReference>
<evidence type="ECO:0000256" key="1">
    <source>
        <dbReference type="ARBA" id="ARBA00022490"/>
    </source>
</evidence>
<dbReference type="GO" id="GO:0003700">
    <property type="term" value="F:DNA-binding transcription factor activity"/>
    <property type="evidence" value="ECO:0007669"/>
    <property type="project" value="InterPro"/>
</dbReference>
<keyword evidence="4" id="KW-0804">Transcription</keyword>
<dbReference type="HAMAP" id="MF_02064">
    <property type="entry name" value="Sigma70_SigI"/>
    <property type="match status" value="1"/>
</dbReference>
<dbReference type="InterPro" id="IPR007627">
    <property type="entry name" value="RNA_pol_sigma70_r2"/>
</dbReference>
<dbReference type="PIRSF" id="PIRSF038953">
    <property type="entry name" value="SigI"/>
    <property type="match status" value="1"/>
</dbReference>
<evidence type="ECO:0000256" key="4">
    <source>
        <dbReference type="ARBA" id="ARBA00023163"/>
    </source>
</evidence>
<name>A0A485LUV7_9ZZZZ</name>
<dbReference type="InterPro" id="IPR014244">
    <property type="entry name" value="RNA_pol_sigma-I"/>
</dbReference>
<dbReference type="NCBIfam" id="TIGR02895">
    <property type="entry name" value="spore_sigI"/>
    <property type="match status" value="1"/>
</dbReference>
<protein>
    <submittedName>
        <fullName evidence="6">RNA polymerase sigma factor SigI</fullName>
    </submittedName>
</protein>
<keyword evidence="2" id="KW-0805">Transcription regulation</keyword>
<organism evidence="6">
    <name type="scientific">anaerobic digester metagenome</name>
    <dbReference type="NCBI Taxonomy" id="1263854"/>
    <lineage>
        <taxon>unclassified sequences</taxon>
        <taxon>metagenomes</taxon>
        <taxon>ecological metagenomes</taxon>
    </lineage>
</organism>
<keyword evidence="1" id="KW-0963">Cytoplasm</keyword>
<feature type="domain" description="RNA polymerase sigma-70 region 2" evidence="5">
    <location>
        <begin position="27"/>
        <end position="96"/>
    </location>
</feature>
<evidence type="ECO:0000256" key="2">
    <source>
        <dbReference type="ARBA" id="ARBA00023015"/>
    </source>
</evidence>
<dbReference type="SUPFAM" id="SSF88946">
    <property type="entry name" value="Sigma2 domain of RNA polymerase sigma factors"/>
    <property type="match status" value="1"/>
</dbReference>
<sequence>MFPVQDLDNTVKNIKQGDQLAREDFLESCKPFVFRAACKFCKRVLDWGRDDELAIALIAFNEAIDRFREDRGVPFLAFARLVMISRLKDYYRRENRVAAAGLSLQADSQNNLECARSWEAYLEEEAFREREEEIKEYEVLLSGYGVSFEDLVKCSPRHRDTRRSLLLAARELADRNQLFSELKAKKKLPLMELEKLTGLSRKTLERGRKYIIAMALLINSREDYLYLSSYLKLPSPAEKGVPEK</sequence>
<dbReference type="NCBIfam" id="NF006175">
    <property type="entry name" value="PRK08311.2-3"/>
    <property type="match status" value="1"/>
</dbReference>
<evidence type="ECO:0000256" key="3">
    <source>
        <dbReference type="ARBA" id="ARBA00023125"/>
    </source>
</evidence>